<evidence type="ECO:0000256" key="1">
    <source>
        <dbReference type="SAM" id="MobiDB-lite"/>
    </source>
</evidence>
<dbReference type="Gene3D" id="3.40.1440.10">
    <property type="entry name" value="GIY-YIG endonuclease"/>
    <property type="match status" value="1"/>
</dbReference>
<evidence type="ECO:0000313" key="2">
    <source>
        <dbReference type="EMBL" id="GAA4522450.1"/>
    </source>
</evidence>
<sequence length="111" mass="12294">MTAGTVYLLHFDMPYKHARHYLGWTDDLPARLAAHQAGQGARLLAVVKAAGIGWQLARTWPGPRARERQLKRQGGASRCCPMCGVRPRCSVAMPEPSADTTTPEERKETPR</sequence>
<keyword evidence="3" id="KW-1185">Reference proteome</keyword>
<evidence type="ECO:0000313" key="3">
    <source>
        <dbReference type="Proteomes" id="UP001500503"/>
    </source>
</evidence>
<dbReference type="InterPro" id="IPR035901">
    <property type="entry name" value="GIY-YIG_endonuc_sf"/>
</dbReference>
<dbReference type="Proteomes" id="UP001500503">
    <property type="component" value="Unassembled WGS sequence"/>
</dbReference>
<accession>A0ABP8R9Y0</accession>
<comment type="caution">
    <text evidence="2">The sequence shown here is derived from an EMBL/GenBank/DDBJ whole genome shotgun (WGS) entry which is preliminary data.</text>
</comment>
<protein>
    <recommendedName>
        <fullName evidence="4">Endonuclease</fullName>
    </recommendedName>
</protein>
<evidence type="ECO:0008006" key="4">
    <source>
        <dbReference type="Google" id="ProtNLM"/>
    </source>
</evidence>
<proteinExistence type="predicted"/>
<name>A0ABP8R9Y0_9ACTN</name>
<gene>
    <name evidence="2" type="ORF">GCM10023191_101680</name>
</gene>
<dbReference type="EMBL" id="BAABHF010000088">
    <property type="protein sequence ID" value="GAA4522450.1"/>
    <property type="molecule type" value="Genomic_DNA"/>
</dbReference>
<dbReference type="RefSeq" id="WP_345475872.1">
    <property type="nucleotide sequence ID" value="NZ_BAABHF010000088.1"/>
</dbReference>
<feature type="region of interest" description="Disordered" evidence="1">
    <location>
        <begin position="91"/>
        <end position="111"/>
    </location>
</feature>
<reference evidence="3" key="1">
    <citation type="journal article" date="2019" name="Int. J. Syst. Evol. Microbiol.">
        <title>The Global Catalogue of Microorganisms (GCM) 10K type strain sequencing project: providing services to taxonomists for standard genome sequencing and annotation.</title>
        <authorList>
            <consortium name="The Broad Institute Genomics Platform"/>
            <consortium name="The Broad Institute Genome Sequencing Center for Infectious Disease"/>
            <person name="Wu L."/>
            <person name="Ma J."/>
        </authorList>
    </citation>
    <scope>NUCLEOTIDE SEQUENCE [LARGE SCALE GENOMIC DNA]</scope>
    <source>
        <strain evidence="3">JCM 17933</strain>
    </source>
</reference>
<organism evidence="2 3">
    <name type="scientific">Actinoallomurus oryzae</name>
    <dbReference type="NCBI Taxonomy" id="502180"/>
    <lineage>
        <taxon>Bacteria</taxon>
        <taxon>Bacillati</taxon>
        <taxon>Actinomycetota</taxon>
        <taxon>Actinomycetes</taxon>
        <taxon>Streptosporangiales</taxon>
        <taxon>Thermomonosporaceae</taxon>
        <taxon>Actinoallomurus</taxon>
    </lineage>
</organism>